<name>A0ABT0CEK3_THEVL</name>
<comment type="similarity">
    <text evidence="5">Belongs to the NEMF family.</text>
</comment>
<keyword evidence="1 5" id="KW-0820">tRNA-binding</keyword>
<proteinExistence type="inferred from homology"/>
<comment type="function">
    <text evidence="5">Key component of the ribosome quality control system (RQC), a ribosome-associated complex that mediates the extraction of incompletely synthesized nascent chains from stalled ribosomes and their subsequent degradation. RqcH recruits Ala-charged tRNA, and with RqcP directs the elongation of stalled nascent chains on 50S ribosomal subunits, leading to non-templated C-terminal alanine extensions (Ala tail). The Ala tail promotes nascent chain degradation. May add between 1 and at least 8 Ala residues. Binds to stalled 50S ribosomal subunits.</text>
</comment>
<gene>
    <name evidence="5" type="primary">rqcH</name>
    <name evidence="8" type="ORF">JX360_14790</name>
</gene>
<feature type="compositionally biased region" description="Low complexity" evidence="6">
    <location>
        <begin position="605"/>
        <end position="619"/>
    </location>
</feature>
<evidence type="ECO:0000256" key="4">
    <source>
        <dbReference type="ARBA" id="ARBA00022917"/>
    </source>
</evidence>
<dbReference type="Proteomes" id="UP000830835">
    <property type="component" value="Unassembled WGS sequence"/>
</dbReference>
<dbReference type="InterPro" id="IPR051608">
    <property type="entry name" value="RQC_Subunit_NEMF"/>
</dbReference>
<evidence type="ECO:0000259" key="7">
    <source>
        <dbReference type="Pfam" id="PF05670"/>
    </source>
</evidence>
<dbReference type="Pfam" id="PF05833">
    <property type="entry name" value="NFACT_N"/>
    <property type="match status" value="1"/>
</dbReference>
<keyword evidence="9" id="KW-1185">Reference proteome</keyword>
<comment type="subunit">
    <text evidence="5">Associates with stalled 50S ribosomal subunits. Binds to RqcP.</text>
</comment>
<evidence type="ECO:0000256" key="3">
    <source>
        <dbReference type="ARBA" id="ARBA00022884"/>
    </source>
</evidence>
<protein>
    <recommendedName>
        <fullName evidence="5">Rqc2 homolog RqcH</fullName>
        <shortName evidence="5">RqcH</shortName>
    </recommendedName>
</protein>
<dbReference type="EMBL" id="JAFIRA010000049">
    <property type="protein sequence ID" value="MCJ2544154.1"/>
    <property type="molecule type" value="Genomic_DNA"/>
</dbReference>
<dbReference type="HAMAP" id="MF_00844_B">
    <property type="entry name" value="RqcH_B"/>
    <property type="match status" value="1"/>
</dbReference>
<organism evidence="8 9">
    <name type="scientific">Thermostichus vulcanus str. 'Rupite'</name>
    <dbReference type="NCBI Taxonomy" id="2813851"/>
    <lineage>
        <taxon>Bacteria</taxon>
        <taxon>Bacillati</taxon>
        <taxon>Cyanobacteriota</taxon>
        <taxon>Cyanophyceae</taxon>
        <taxon>Thermostichales</taxon>
        <taxon>Thermostichaceae</taxon>
        <taxon>Thermostichus</taxon>
    </lineage>
</organism>
<dbReference type="RefSeq" id="WP_244352411.1">
    <property type="nucleotide sequence ID" value="NZ_JAFIRA010000049.1"/>
</dbReference>
<accession>A0ABT0CEK3</accession>
<feature type="region of interest" description="Disordered" evidence="6">
    <location>
        <begin position="596"/>
        <end position="626"/>
    </location>
</feature>
<evidence type="ECO:0000256" key="6">
    <source>
        <dbReference type="SAM" id="MobiDB-lite"/>
    </source>
</evidence>
<dbReference type="PANTHER" id="PTHR15239">
    <property type="entry name" value="NUCLEAR EXPORT MEDIATOR FACTOR NEMF"/>
    <property type="match status" value="1"/>
</dbReference>
<reference evidence="8" key="1">
    <citation type="submission" date="2021-02" db="EMBL/GenBank/DDBJ databases">
        <title>The CRISPR/cas machinery reduction and long-range gene transfer in the hot spring cyanobacterium Synechococcus.</title>
        <authorList>
            <person name="Dvorak P."/>
            <person name="Jahodarova E."/>
            <person name="Hasler P."/>
            <person name="Poulickova A."/>
        </authorList>
    </citation>
    <scope>NUCLEOTIDE SEQUENCE</scope>
    <source>
        <strain evidence="8">Rupite</strain>
    </source>
</reference>
<evidence type="ECO:0000256" key="2">
    <source>
        <dbReference type="ARBA" id="ARBA00022730"/>
    </source>
</evidence>
<sequence length="626" mass="71013">MQPVDLTTLRALQADLTRSKENRDPLLPARLEWIQQTDLWTVILGLRTLKTRLCLLLCWHPQAARIHLCQPPAKGPDPFQFSQVLQRQLKGLALTELILLDEWERVVDCRFAPRPGDPPQRHLYLEVMGKYSNAVLVDEAGMILASGHGVSERQSRVRPVQPGLVYEAPPALMDPIPTLSEPFSQWQERVALIPGPISQRLFRSYRGLSRHLAEAMCVESGIPPQTPSDQLTTHAWQALFRMWQDWLTRLEQSHFEPVMTPTGYNVLGWTGQGDAAGKDPSAPKADLHQLLETYYQAQLERESFGRERHRLLQKLSSLLKKLYQRRQQFEAMLADSTQADNAKQAADLLMAHLHLWQPGMTHIELPDFATGQSIQIPLDPEKNAILNAQSYYRKHRKQKRAQEAVWPLLETVNQEILYLEQVESALQHLEPYRDPQDLSTLKEIEEELIQQHYLENPERISPKQTQPEPLTPHCFTSPSGFPIWVGRNNLQNDQLTFRLAQEQDWWFHAQEIPGSHVLLRLPPGAVAEPEDLQAAADLAAHFSRGRLSDQVPVVYTRPKQVFKPKGSPPGIVIYRQEQVLWGQPSRAATALLESNQSHHLSDVGTSVTSTSSPEEIGSLEGSGSGR</sequence>
<keyword evidence="3 5" id="KW-0694">RNA-binding</keyword>
<evidence type="ECO:0000256" key="5">
    <source>
        <dbReference type="HAMAP-Rule" id="MF_00844"/>
    </source>
</evidence>
<dbReference type="Pfam" id="PF05670">
    <property type="entry name" value="NFACT-R_1"/>
    <property type="match status" value="1"/>
</dbReference>
<feature type="domain" description="NFACT RNA-binding" evidence="7">
    <location>
        <begin position="473"/>
        <end position="566"/>
    </location>
</feature>
<dbReference type="Gene3D" id="2.30.310.10">
    <property type="entry name" value="ibrinogen binding protein from staphylococcus aureus domain"/>
    <property type="match status" value="1"/>
</dbReference>
<keyword evidence="4 5" id="KW-0648">Protein biosynthesis</keyword>
<comment type="caution">
    <text evidence="8">The sequence shown here is derived from an EMBL/GenBank/DDBJ whole genome shotgun (WGS) entry which is preliminary data.</text>
</comment>
<evidence type="ECO:0000313" key="9">
    <source>
        <dbReference type="Proteomes" id="UP000830835"/>
    </source>
</evidence>
<evidence type="ECO:0000256" key="1">
    <source>
        <dbReference type="ARBA" id="ARBA00022555"/>
    </source>
</evidence>
<dbReference type="PANTHER" id="PTHR15239:SF6">
    <property type="entry name" value="RIBOSOME QUALITY CONTROL COMPLEX SUBUNIT NEMF"/>
    <property type="match status" value="1"/>
</dbReference>
<dbReference type="InterPro" id="IPR043682">
    <property type="entry name" value="RqcH_bacterial"/>
</dbReference>
<keyword evidence="2 5" id="KW-0699">rRNA-binding</keyword>
<dbReference type="InterPro" id="IPR008532">
    <property type="entry name" value="NFACT_RNA-bd"/>
</dbReference>
<evidence type="ECO:0000313" key="8">
    <source>
        <dbReference type="EMBL" id="MCJ2544154.1"/>
    </source>
</evidence>